<feature type="transmembrane region" description="Helical" evidence="1">
    <location>
        <begin position="20"/>
        <end position="38"/>
    </location>
</feature>
<keyword evidence="1" id="KW-1133">Transmembrane helix</keyword>
<accession>A0A7C1BEM7</accession>
<evidence type="ECO:0000313" key="2">
    <source>
        <dbReference type="EMBL" id="HDM90414.1"/>
    </source>
</evidence>
<reference evidence="2" key="1">
    <citation type="journal article" date="2020" name="mSystems">
        <title>Genome- and Community-Level Interaction Insights into Carbon Utilization and Element Cycling Functions of Hydrothermarchaeota in Hydrothermal Sediment.</title>
        <authorList>
            <person name="Zhou Z."/>
            <person name="Liu Y."/>
            <person name="Xu W."/>
            <person name="Pan J."/>
            <person name="Luo Z.H."/>
            <person name="Li M."/>
        </authorList>
    </citation>
    <scope>NUCLEOTIDE SEQUENCE [LARGE SCALE GENOMIC DNA]</scope>
    <source>
        <strain evidence="2">HyVt-237</strain>
    </source>
</reference>
<proteinExistence type="predicted"/>
<dbReference type="AlphaFoldDB" id="A0A7C1BEM7"/>
<keyword evidence="1" id="KW-0812">Transmembrane</keyword>
<name>A0A7C1BEM7_UNCW3</name>
<dbReference type="Proteomes" id="UP000885931">
    <property type="component" value="Unassembled WGS sequence"/>
</dbReference>
<dbReference type="EMBL" id="DRBW01000170">
    <property type="protein sequence ID" value="HDM90414.1"/>
    <property type="molecule type" value="Genomic_DNA"/>
</dbReference>
<keyword evidence="1" id="KW-0472">Membrane</keyword>
<organism evidence="2">
    <name type="scientific">candidate division WOR-3 bacterium</name>
    <dbReference type="NCBI Taxonomy" id="2052148"/>
    <lineage>
        <taxon>Bacteria</taxon>
        <taxon>Bacteria division WOR-3</taxon>
    </lineage>
</organism>
<comment type="caution">
    <text evidence="2">The sequence shown here is derived from an EMBL/GenBank/DDBJ whole genome shotgun (WGS) entry which is preliminary data.</text>
</comment>
<sequence>MTEREIRWQVLPIKKGGKKLVIFIVAILGTGLLLYIFAGLYWALFGLLLLLGSLSAFYTPTKYILTEKEITIKRPLYTLKRPWSEIKRYEVDKNGIFLSPFRKPRRLENFRGIYLMVGENRDEVISFIKERINENKGEA</sequence>
<gene>
    <name evidence="2" type="ORF">ENG67_04305</name>
</gene>
<evidence type="ECO:0000256" key="1">
    <source>
        <dbReference type="SAM" id="Phobius"/>
    </source>
</evidence>
<protein>
    <recommendedName>
        <fullName evidence="3">PH domain-containing protein</fullName>
    </recommendedName>
</protein>
<evidence type="ECO:0008006" key="3">
    <source>
        <dbReference type="Google" id="ProtNLM"/>
    </source>
</evidence>